<protein>
    <submittedName>
        <fullName evidence="2">Uncharacterized protein</fullName>
    </submittedName>
</protein>
<evidence type="ECO:0000256" key="1">
    <source>
        <dbReference type="SAM" id="Phobius"/>
    </source>
</evidence>
<evidence type="ECO:0000313" key="3">
    <source>
        <dbReference type="Proteomes" id="UP000799291"/>
    </source>
</evidence>
<reference evidence="2" key="1">
    <citation type="journal article" date="2020" name="Stud. Mycol.">
        <title>101 Dothideomycetes genomes: a test case for predicting lifestyles and emergence of pathogens.</title>
        <authorList>
            <person name="Haridas S."/>
            <person name="Albert R."/>
            <person name="Binder M."/>
            <person name="Bloem J."/>
            <person name="Labutti K."/>
            <person name="Salamov A."/>
            <person name="Andreopoulos B."/>
            <person name="Baker S."/>
            <person name="Barry K."/>
            <person name="Bills G."/>
            <person name="Bluhm B."/>
            <person name="Cannon C."/>
            <person name="Castanera R."/>
            <person name="Culley D."/>
            <person name="Daum C."/>
            <person name="Ezra D."/>
            <person name="Gonzalez J."/>
            <person name="Henrissat B."/>
            <person name="Kuo A."/>
            <person name="Liang C."/>
            <person name="Lipzen A."/>
            <person name="Lutzoni F."/>
            <person name="Magnuson J."/>
            <person name="Mondo S."/>
            <person name="Nolan M."/>
            <person name="Ohm R."/>
            <person name="Pangilinan J."/>
            <person name="Park H.-J."/>
            <person name="Ramirez L."/>
            <person name="Alfaro M."/>
            <person name="Sun H."/>
            <person name="Tritt A."/>
            <person name="Yoshinaga Y."/>
            <person name="Zwiers L.-H."/>
            <person name="Turgeon B."/>
            <person name="Goodwin S."/>
            <person name="Spatafora J."/>
            <person name="Crous P."/>
            <person name="Grigoriev I."/>
        </authorList>
    </citation>
    <scope>NUCLEOTIDE SEQUENCE</scope>
    <source>
        <strain evidence="2">CBS 122367</strain>
    </source>
</reference>
<dbReference type="Proteomes" id="UP000799291">
    <property type="component" value="Unassembled WGS sequence"/>
</dbReference>
<accession>A0A6G1ISA2</accession>
<proteinExistence type="predicted"/>
<evidence type="ECO:0000313" key="2">
    <source>
        <dbReference type="EMBL" id="KAF2681127.1"/>
    </source>
</evidence>
<keyword evidence="1" id="KW-0812">Transmembrane</keyword>
<name>A0A6G1ISA2_9PLEO</name>
<dbReference type="AlphaFoldDB" id="A0A6G1ISA2"/>
<keyword evidence="1" id="KW-0472">Membrane</keyword>
<organism evidence="2 3">
    <name type="scientific">Lentithecium fluviatile CBS 122367</name>
    <dbReference type="NCBI Taxonomy" id="1168545"/>
    <lineage>
        <taxon>Eukaryota</taxon>
        <taxon>Fungi</taxon>
        <taxon>Dikarya</taxon>
        <taxon>Ascomycota</taxon>
        <taxon>Pezizomycotina</taxon>
        <taxon>Dothideomycetes</taxon>
        <taxon>Pleosporomycetidae</taxon>
        <taxon>Pleosporales</taxon>
        <taxon>Massarineae</taxon>
        <taxon>Lentitheciaceae</taxon>
        <taxon>Lentithecium</taxon>
    </lineage>
</organism>
<feature type="transmembrane region" description="Helical" evidence="1">
    <location>
        <begin position="20"/>
        <end position="44"/>
    </location>
</feature>
<keyword evidence="1" id="KW-1133">Transmembrane helix</keyword>
<dbReference type="EMBL" id="MU005593">
    <property type="protein sequence ID" value="KAF2681127.1"/>
    <property type="molecule type" value="Genomic_DNA"/>
</dbReference>
<keyword evidence="3" id="KW-1185">Reference proteome</keyword>
<gene>
    <name evidence="2" type="ORF">K458DRAFT_86597</name>
</gene>
<sequence length="65" mass="7042">MVNASGVAVYVMASVSSRSYVVVGLLLLHVCSFVMVRGSIGYLVDSVRDKFVAKCTASIAFRRVR</sequence>